<gene>
    <name evidence="2" type="ORF">Tco_0680545</name>
</gene>
<comment type="caution">
    <text evidence="2">The sequence shown here is derived from an EMBL/GenBank/DDBJ whole genome shotgun (WGS) entry which is preliminary data.</text>
</comment>
<evidence type="ECO:0000313" key="2">
    <source>
        <dbReference type="EMBL" id="GJS65981.1"/>
    </source>
</evidence>
<reference evidence="2" key="1">
    <citation type="journal article" date="2022" name="Int. J. Mol. Sci.">
        <title>Draft Genome of Tanacetum Coccineum: Genomic Comparison of Closely Related Tanacetum-Family Plants.</title>
        <authorList>
            <person name="Yamashiro T."/>
            <person name="Shiraishi A."/>
            <person name="Nakayama K."/>
            <person name="Satake H."/>
        </authorList>
    </citation>
    <scope>NUCLEOTIDE SEQUENCE</scope>
</reference>
<sequence>MPHDSPLSGGHTPRSVEGSLKLHKLTELYTKIVERVTTLETELNQTKQVYGNAITKLVQKVKHLETKLKTSKVRRKTRIGLSNEEEDLVSEAPSKQGRIEETEVEDVLEERQVVEHDFDLDQTTTLLQQEVTPSKAQLTYKKRRRSTDSTKIGTDEGTAKGIFSTAKDIQGSDEEVARKIQEEEQAKDLECQEQERINLEAAQELQRQFD</sequence>
<keyword evidence="3" id="KW-1185">Reference proteome</keyword>
<accession>A0ABQ4XLQ4</accession>
<organism evidence="2 3">
    <name type="scientific">Tanacetum coccineum</name>
    <dbReference type="NCBI Taxonomy" id="301880"/>
    <lineage>
        <taxon>Eukaryota</taxon>
        <taxon>Viridiplantae</taxon>
        <taxon>Streptophyta</taxon>
        <taxon>Embryophyta</taxon>
        <taxon>Tracheophyta</taxon>
        <taxon>Spermatophyta</taxon>
        <taxon>Magnoliopsida</taxon>
        <taxon>eudicotyledons</taxon>
        <taxon>Gunneridae</taxon>
        <taxon>Pentapetalae</taxon>
        <taxon>asterids</taxon>
        <taxon>campanulids</taxon>
        <taxon>Asterales</taxon>
        <taxon>Asteraceae</taxon>
        <taxon>Asteroideae</taxon>
        <taxon>Anthemideae</taxon>
        <taxon>Anthemidinae</taxon>
        <taxon>Tanacetum</taxon>
    </lineage>
</organism>
<protein>
    <submittedName>
        <fullName evidence="2">Uncharacterized protein</fullName>
    </submittedName>
</protein>
<dbReference type="Proteomes" id="UP001151760">
    <property type="component" value="Unassembled WGS sequence"/>
</dbReference>
<name>A0ABQ4XLQ4_9ASTR</name>
<feature type="region of interest" description="Disordered" evidence="1">
    <location>
        <begin position="137"/>
        <end position="157"/>
    </location>
</feature>
<evidence type="ECO:0000256" key="1">
    <source>
        <dbReference type="SAM" id="MobiDB-lite"/>
    </source>
</evidence>
<proteinExistence type="predicted"/>
<feature type="region of interest" description="Disordered" evidence="1">
    <location>
        <begin position="85"/>
        <end position="104"/>
    </location>
</feature>
<evidence type="ECO:0000313" key="3">
    <source>
        <dbReference type="Proteomes" id="UP001151760"/>
    </source>
</evidence>
<dbReference type="EMBL" id="BQNB010009617">
    <property type="protein sequence ID" value="GJS65981.1"/>
    <property type="molecule type" value="Genomic_DNA"/>
</dbReference>
<reference evidence="2" key="2">
    <citation type="submission" date="2022-01" db="EMBL/GenBank/DDBJ databases">
        <authorList>
            <person name="Yamashiro T."/>
            <person name="Shiraishi A."/>
            <person name="Satake H."/>
            <person name="Nakayama K."/>
        </authorList>
    </citation>
    <scope>NUCLEOTIDE SEQUENCE</scope>
</reference>